<feature type="binding site" evidence="1">
    <location>
        <position position="53"/>
    </location>
    <ligand>
        <name>ATP</name>
        <dbReference type="ChEBI" id="CHEBI:30616"/>
    </ligand>
</feature>
<dbReference type="VEuPathDB" id="FungiDB:RhiirFUN_008339"/>
<dbReference type="VEuPathDB" id="FungiDB:FUN_007952"/>
<dbReference type="Proteomes" id="UP000232722">
    <property type="component" value="Unassembled WGS sequence"/>
</dbReference>
<comment type="caution">
    <text evidence="3">The sequence shown here is derived from an EMBL/GenBank/DDBJ whole genome shotgun (WGS) entry which is preliminary data.</text>
</comment>
<keyword evidence="3" id="KW-0808">Transferase</keyword>
<dbReference type="PROSITE" id="PS00107">
    <property type="entry name" value="PROTEIN_KINASE_ATP"/>
    <property type="match status" value="1"/>
</dbReference>
<gene>
    <name evidence="3" type="ORF">RhiirA5_495772</name>
</gene>
<evidence type="ECO:0000313" key="3">
    <source>
        <dbReference type="EMBL" id="PKC13945.1"/>
    </source>
</evidence>
<dbReference type="GO" id="GO:0004674">
    <property type="term" value="F:protein serine/threonine kinase activity"/>
    <property type="evidence" value="ECO:0007669"/>
    <property type="project" value="TreeGrafter"/>
</dbReference>
<accession>A0A2N0Q4H2</accession>
<name>A0A2N0Q4H2_9GLOM</name>
<evidence type="ECO:0000259" key="2">
    <source>
        <dbReference type="PROSITE" id="PS50011"/>
    </source>
</evidence>
<dbReference type="InterPro" id="IPR017441">
    <property type="entry name" value="Protein_kinase_ATP_BS"/>
</dbReference>
<dbReference type="GO" id="GO:0005524">
    <property type="term" value="F:ATP binding"/>
    <property type="evidence" value="ECO:0007669"/>
    <property type="project" value="UniProtKB-UniRule"/>
</dbReference>
<sequence>MTSVKKWIEEKIKNEYIRYFEYDEFSPINEIGRGSFGKVIKANLANTGLVALKIIISKNSDEHDEVNDEFIKELKLLREVDYHPKINRCLGITKDSENYILVLEYANEGSLRKFLEKNFTSLKWNDKIQMALDITNGLKFLHSKGIIHRDLHSKNILVNDRKLLIADLGLSKKLAEITTNSVGNRQGMIEYIEPQCFKNIRYKKDKKSDIYSLGVLLWEISSGRPPFSDCPRDLIKDHIKDGNREEPIEGTPTEYRKLYQECWDGKPESRPDIEKVNEILSQLLINTEVSSQPNTIRNSYDNDDLTISSNYPSLNLINNQNLSTVLDKEFAEKENTSRAQIPCLQNEKQVLTDNLTEQLELELKQNFIKEETFQGQSALITNYRMDDDNKNRSIQLKRDIEELQNKLKCYVTTLKGDFEIDFKEVNNLMGKYNIKTKITPKQPNKPLIRGVLQHHIIKTITKDIRKYFKENLNEHSIIHLEKEIATTAKDLENKLAYFFKTRNGDDTITQSASIKVRQDVNIALGNRGFSDVLSNGNYTSHVYIIMKTTELNREMNKYRIIKDVNKKNNVEKLAPYLIREFIRIFQFRLKVQEPSAQMRWIKTESSIDPSIMGGNWDEDDLDNLEVEICSFPMIGCDLDDVYNRKIYTRAQVFTKRNKFITKGIDYLTSKKAKVYLELESDHDSYNGED</sequence>
<dbReference type="AlphaFoldDB" id="A0A2N0Q4H2"/>
<keyword evidence="3" id="KW-0418">Kinase</keyword>
<dbReference type="Gene3D" id="1.10.510.10">
    <property type="entry name" value="Transferase(Phosphotransferase) domain 1"/>
    <property type="match status" value="1"/>
</dbReference>
<keyword evidence="1" id="KW-0067">ATP-binding</keyword>
<protein>
    <submittedName>
        <fullName evidence="3">Kinase-like protein</fullName>
    </submittedName>
</protein>
<keyword evidence="1" id="KW-0547">Nucleotide-binding</keyword>
<proteinExistence type="predicted"/>
<dbReference type="VEuPathDB" id="FungiDB:RhiirA1_533142"/>
<dbReference type="Pfam" id="PF07714">
    <property type="entry name" value="PK_Tyr_Ser-Thr"/>
    <property type="match status" value="1"/>
</dbReference>
<dbReference type="SUPFAM" id="SSF56112">
    <property type="entry name" value="Protein kinase-like (PK-like)"/>
    <property type="match status" value="1"/>
</dbReference>
<dbReference type="InterPro" id="IPR011009">
    <property type="entry name" value="Kinase-like_dom_sf"/>
</dbReference>
<organism evidence="3 4">
    <name type="scientific">Rhizophagus irregularis</name>
    <dbReference type="NCBI Taxonomy" id="588596"/>
    <lineage>
        <taxon>Eukaryota</taxon>
        <taxon>Fungi</taxon>
        <taxon>Fungi incertae sedis</taxon>
        <taxon>Mucoromycota</taxon>
        <taxon>Glomeromycotina</taxon>
        <taxon>Glomeromycetes</taxon>
        <taxon>Glomerales</taxon>
        <taxon>Glomeraceae</taxon>
        <taxon>Rhizophagus</taxon>
    </lineage>
</organism>
<dbReference type="EMBL" id="LLXJ01000160">
    <property type="protein sequence ID" value="PKC13945.1"/>
    <property type="molecule type" value="Genomic_DNA"/>
</dbReference>
<reference evidence="3 4" key="1">
    <citation type="submission" date="2016-04" db="EMBL/GenBank/DDBJ databases">
        <title>Genome analyses suggest a sexual origin of heterokaryosis in a supposedly ancient asexual fungus.</title>
        <authorList>
            <person name="Ropars J."/>
            <person name="Sedzielewska K."/>
            <person name="Noel J."/>
            <person name="Charron P."/>
            <person name="Farinelli L."/>
            <person name="Marton T."/>
            <person name="Kruger M."/>
            <person name="Pelin A."/>
            <person name="Brachmann A."/>
            <person name="Corradi N."/>
        </authorList>
    </citation>
    <scope>NUCLEOTIDE SEQUENCE [LARGE SCALE GENOMIC DNA]</scope>
    <source>
        <strain evidence="3 4">A5</strain>
    </source>
</reference>
<evidence type="ECO:0000313" key="4">
    <source>
        <dbReference type="Proteomes" id="UP000232722"/>
    </source>
</evidence>
<evidence type="ECO:0000256" key="1">
    <source>
        <dbReference type="PROSITE-ProRule" id="PRU10141"/>
    </source>
</evidence>
<dbReference type="InterPro" id="IPR000719">
    <property type="entry name" value="Prot_kinase_dom"/>
</dbReference>
<dbReference type="InterPro" id="IPR001245">
    <property type="entry name" value="Ser-Thr/Tyr_kinase_cat_dom"/>
</dbReference>
<feature type="domain" description="Protein kinase" evidence="2">
    <location>
        <begin position="25"/>
        <end position="284"/>
    </location>
</feature>
<dbReference type="PROSITE" id="PS50011">
    <property type="entry name" value="PROTEIN_KINASE_DOM"/>
    <property type="match status" value="1"/>
</dbReference>
<dbReference type="InterPro" id="IPR051681">
    <property type="entry name" value="Ser/Thr_Kinases-Pseudokinases"/>
</dbReference>
<dbReference type="PANTHER" id="PTHR44329">
    <property type="entry name" value="SERINE/THREONINE-PROTEIN KINASE TNNI3K-RELATED"/>
    <property type="match status" value="1"/>
</dbReference>
<dbReference type="PRINTS" id="PR00109">
    <property type="entry name" value="TYRKINASE"/>
</dbReference>
<reference evidence="3 4" key="2">
    <citation type="submission" date="2017-09" db="EMBL/GenBank/DDBJ databases">
        <title>Extensive intraspecific genome diversity in a model arbuscular mycorrhizal fungus.</title>
        <authorList>
            <person name="Chen E.C."/>
            <person name="Morin E."/>
            <person name="Beaudet D."/>
            <person name="Noel J."/>
            <person name="Ndikumana S."/>
            <person name="Charron P."/>
            <person name="St-Onge C."/>
            <person name="Giorgi J."/>
            <person name="Grigoriev I.V."/>
            <person name="Roux C."/>
            <person name="Martin F.M."/>
            <person name="Corradi N."/>
        </authorList>
    </citation>
    <scope>NUCLEOTIDE SEQUENCE [LARGE SCALE GENOMIC DNA]</scope>
    <source>
        <strain evidence="3 4">A5</strain>
    </source>
</reference>